<dbReference type="EMBL" id="JBBBZM010000004">
    <property type="protein sequence ID" value="KAL0640319.1"/>
    <property type="molecule type" value="Genomic_DNA"/>
</dbReference>
<keyword evidence="5 8" id="KW-0378">Hydrolase</keyword>
<name>A0ABR3GWM4_9PEZI</name>
<evidence type="ECO:0000256" key="5">
    <source>
        <dbReference type="ARBA" id="ARBA00022801"/>
    </source>
</evidence>
<feature type="domain" description="Protein N-terminal glutamine amidohydrolase alpha beta roll" evidence="9">
    <location>
        <begin position="15"/>
        <end position="218"/>
    </location>
</feature>
<organism evidence="10 11">
    <name type="scientific">Discina gigas</name>
    <dbReference type="NCBI Taxonomy" id="1032678"/>
    <lineage>
        <taxon>Eukaryota</taxon>
        <taxon>Fungi</taxon>
        <taxon>Dikarya</taxon>
        <taxon>Ascomycota</taxon>
        <taxon>Pezizomycotina</taxon>
        <taxon>Pezizomycetes</taxon>
        <taxon>Pezizales</taxon>
        <taxon>Discinaceae</taxon>
        <taxon>Discina</taxon>
    </lineage>
</organism>
<dbReference type="Gene3D" id="3.10.620.10">
    <property type="entry name" value="Protein N-terminal glutamine amidohydrolase, alpha beta roll"/>
    <property type="match status" value="1"/>
</dbReference>
<evidence type="ECO:0000256" key="1">
    <source>
        <dbReference type="ARBA" id="ARBA00008985"/>
    </source>
</evidence>
<evidence type="ECO:0000256" key="4">
    <source>
        <dbReference type="ARBA" id="ARBA00021247"/>
    </source>
</evidence>
<evidence type="ECO:0000313" key="11">
    <source>
        <dbReference type="Proteomes" id="UP001447188"/>
    </source>
</evidence>
<protein>
    <recommendedName>
        <fullName evidence="4 8">Protein N-terminal glutamine amidohydrolase</fullName>
        <ecNumber evidence="3 8">3.5.1.122</ecNumber>
    </recommendedName>
    <alternativeName>
        <fullName evidence="6 8">Protein NH2-terminal glutamine deamidase</fullName>
    </alternativeName>
</protein>
<dbReference type="PANTHER" id="PTHR13035">
    <property type="entry name" value="PROTEIN N-TERMINAL GLUTAMINE AMIDOHYDROLASE"/>
    <property type="match status" value="1"/>
</dbReference>
<evidence type="ECO:0000256" key="3">
    <source>
        <dbReference type="ARBA" id="ARBA00012718"/>
    </source>
</evidence>
<dbReference type="InterPro" id="IPR023128">
    <property type="entry name" value="Prot_N_Gln_amidohydro_ab_roll"/>
</dbReference>
<sequence length="229" mass="26148">MTSTPGVFERSGLTYTSCYCEENIYCMVRDHIEPLDRRHYTVVFISNEEKCTPLFYQKAGKIPQIPVCWDYHVILIHKAATTTTKGPSSTVYDFDTTLHPFGLQFESYVSRTLYGDEGLWANPDDREAVLSYVNKHPRGFRLVAAEEYIKLFASTRKHMMKKCADESSDADGGWLTKPPDYPPIRTEASDDTMEKFLDFSCADDEYGEILDEWAFWEKFAGAADHGGGR</sequence>
<dbReference type="GO" id="GO:0070773">
    <property type="term" value="F:protein-N-terminal glutamine amidohydrolase activity"/>
    <property type="evidence" value="ECO:0007669"/>
    <property type="project" value="UniProtKB-EC"/>
</dbReference>
<proteinExistence type="inferred from homology"/>
<evidence type="ECO:0000256" key="8">
    <source>
        <dbReference type="RuleBase" id="RU367082"/>
    </source>
</evidence>
<dbReference type="EC" id="3.5.1.122" evidence="3 8"/>
<comment type="subunit">
    <text evidence="2 8">Monomer.</text>
</comment>
<accession>A0ABR3GWM4</accession>
<evidence type="ECO:0000256" key="2">
    <source>
        <dbReference type="ARBA" id="ARBA00011245"/>
    </source>
</evidence>
<reference evidence="10 11" key="1">
    <citation type="submission" date="2024-02" db="EMBL/GenBank/DDBJ databases">
        <title>Discinaceae phylogenomics.</title>
        <authorList>
            <person name="Dirks A.C."/>
            <person name="James T.Y."/>
        </authorList>
    </citation>
    <scope>NUCLEOTIDE SEQUENCE [LARGE SCALE GENOMIC DNA]</scope>
    <source>
        <strain evidence="10 11">ACD0624</strain>
    </source>
</reference>
<comment type="caution">
    <text evidence="10">The sequence shown here is derived from an EMBL/GenBank/DDBJ whole genome shotgun (WGS) entry which is preliminary data.</text>
</comment>
<evidence type="ECO:0000256" key="7">
    <source>
        <dbReference type="ARBA" id="ARBA00048768"/>
    </source>
</evidence>
<dbReference type="InterPro" id="IPR037132">
    <property type="entry name" value="N_Gln_amidohydro_ab_roll_sf"/>
</dbReference>
<comment type="catalytic activity">
    <reaction evidence="7 8">
        <text>N-terminal L-glutaminyl-[protein] + H2O = N-terminal L-glutamyl-[protein] + NH4(+)</text>
        <dbReference type="Rhea" id="RHEA:50680"/>
        <dbReference type="Rhea" id="RHEA-COMP:12668"/>
        <dbReference type="Rhea" id="RHEA-COMP:12777"/>
        <dbReference type="ChEBI" id="CHEBI:15377"/>
        <dbReference type="ChEBI" id="CHEBI:28938"/>
        <dbReference type="ChEBI" id="CHEBI:64721"/>
        <dbReference type="ChEBI" id="CHEBI:64722"/>
        <dbReference type="EC" id="3.5.1.122"/>
    </reaction>
</comment>
<gene>
    <name evidence="10" type="primary">WDYHV1</name>
    <name evidence="10" type="ORF">Q9L58_000599</name>
</gene>
<dbReference type="Pfam" id="PF09764">
    <property type="entry name" value="Nt_Gln_amidase"/>
    <property type="match status" value="1"/>
</dbReference>
<keyword evidence="11" id="KW-1185">Reference proteome</keyword>
<dbReference type="InterPro" id="IPR039733">
    <property type="entry name" value="NTAQ1"/>
</dbReference>
<dbReference type="PANTHER" id="PTHR13035:SF0">
    <property type="entry name" value="PROTEIN N-TERMINAL GLUTAMINE AMIDOHYDROLASE"/>
    <property type="match status" value="1"/>
</dbReference>
<comment type="function">
    <text evidence="8">Mediates the side-chain deamidation of N-terminal glutamine residues to glutamate, an important step in N-end rule pathway of protein degradation. Conversion of the resulting N-terminal glutamine to glutamate renders the protein susceptible to arginylation, polyubiquitination and degradation as specified by the N-end rule. Does not act on substrates with internal or C-terminal glutamine and does not act on non-glutamine residues in any position.</text>
</comment>
<evidence type="ECO:0000259" key="9">
    <source>
        <dbReference type="Pfam" id="PF09764"/>
    </source>
</evidence>
<comment type="similarity">
    <text evidence="1 8">Belongs to the NTAQ1 family.</text>
</comment>
<evidence type="ECO:0000313" key="10">
    <source>
        <dbReference type="EMBL" id="KAL0640319.1"/>
    </source>
</evidence>
<dbReference type="Proteomes" id="UP001447188">
    <property type="component" value="Unassembled WGS sequence"/>
</dbReference>
<evidence type="ECO:0000256" key="6">
    <source>
        <dbReference type="ARBA" id="ARBA00029677"/>
    </source>
</evidence>